<gene>
    <name evidence="1" type="ORF">FBU59_003124</name>
</gene>
<evidence type="ECO:0000313" key="1">
    <source>
        <dbReference type="EMBL" id="KAJ1942704.1"/>
    </source>
</evidence>
<comment type="caution">
    <text evidence="1">The sequence shown here is derived from an EMBL/GenBank/DDBJ whole genome shotgun (WGS) entry which is preliminary data.</text>
</comment>
<proteinExistence type="predicted"/>
<evidence type="ECO:0000313" key="2">
    <source>
        <dbReference type="Proteomes" id="UP001150603"/>
    </source>
</evidence>
<name>A0ACC1J9J4_9FUNG</name>
<dbReference type="Proteomes" id="UP001150603">
    <property type="component" value="Unassembled WGS sequence"/>
</dbReference>
<accession>A0ACC1J9J4</accession>
<reference evidence="1" key="1">
    <citation type="submission" date="2022-07" db="EMBL/GenBank/DDBJ databases">
        <title>Phylogenomic reconstructions and comparative analyses of Kickxellomycotina fungi.</title>
        <authorList>
            <person name="Reynolds N.K."/>
            <person name="Stajich J.E."/>
            <person name="Barry K."/>
            <person name="Grigoriev I.V."/>
            <person name="Crous P."/>
            <person name="Smith M.E."/>
        </authorList>
    </citation>
    <scope>NUCLEOTIDE SEQUENCE</scope>
    <source>
        <strain evidence="1">NRRL 5244</strain>
    </source>
</reference>
<keyword evidence="2" id="KW-1185">Reference proteome</keyword>
<dbReference type="EMBL" id="JANBPW010001897">
    <property type="protein sequence ID" value="KAJ1942704.1"/>
    <property type="molecule type" value="Genomic_DNA"/>
</dbReference>
<sequence length="103" mass="11880">MRASIFAAIFATAFAIELTPPIDPKITVSCSQQEWQPRLAGRRIVEERREGWHGEFSNVYFVQDLPFFHRIVRPGDMITSDFRPDRLTVRIDNKGSVVEVKCN</sequence>
<protein>
    <submittedName>
        <fullName evidence="1">Uncharacterized protein</fullName>
    </submittedName>
</protein>
<organism evidence="1 2">
    <name type="scientific">Linderina macrospora</name>
    <dbReference type="NCBI Taxonomy" id="4868"/>
    <lineage>
        <taxon>Eukaryota</taxon>
        <taxon>Fungi</taxon>
        <taxon>Fungi incertae sedis</taxon>
        <taxon>Zoopagomycota</taxon>
        <taxon>Kickxellomycotina</taxon>
        <taxon>Kickxellomycetes</taxon>
        <taxon>Kickxellales</taxon>
        <taxon>Kickxellaceae</taxon>
        <taxon>Linderina</taxon>
    </lineage>
</organism>